<keyword evidence="2" id="KW-1185">Reference proteome</keyword>
<name>A0ABQ7LXV4_BRACM</name>
<dbReference type="Pfam" id="PF09713">
    <property type="entry name" value="A_thal_3526"/>
    <property type="match status" value="1"/>
</dbReference>
<protein>
    <submittedName>
        <fullName evidence="1">Uncharacterized protein</fullName>
    </submittedName>
</protein>
<organism evidence="1 2">
    <name type="scientific">Brassica rapa subsp. trilocularis</name>
    <dbReference type="NCBI Taxonomy" id="1813537"/>
    <lineage>
        <taxon>Eukaryota</taxon>
        <taxon>Viridiplantae</taxon>
        <taxon>Streptophyta</taxon>
        <taxon>Embryophyta</taxon>
        <taxon>Tracheophyta</taxon>
        <taxon>Spermatophyta</taxon>
        <taxon>Magnoliopsida</taxon>
        <taxon>eudicotyledons</taxon>
        <taxon>Gunneridae</taxon>
        <taxon>Pentapetalae</taxon>
        <taxon>rosids</taxon>
        <taxon>malvids</taxon>
        <taxon>Brassicales</taxon>
        <taxon>Brassicaceae</taxon>
        <taxon>Brassiceae</taxon>
        <taxon>Brassica</taxon>
    </lineage>
</organism>
<dbReference type="Proteomes" id="UP000823674">
    <property type="component" value="Chromosome A06"/>
</dbReference>
<dbReference type="InterPro" id="IPR006476">
    <property type="entry name" value="CHP01589_pln"/>
</dbReference>
<evidence type="ECO:0000313" key="1">
    <source>
        <dbReference type="EMBL" id="KAG5391387.1"/>
    </source>
</evidence>
<comment type="caution">
    <text evidence="1">The sequence shown here is derived from an EMBL/GenBank/DDBJ whole genome shotgun (WGS) entry which is preliminary data.</text>
</comment>
<reference evidence="1 2" key="1">
    <citation type="submission" date="2021-03" db="EMBL/GenBank/DDBJ databases">
        <authorList>
            <person name="King G.J."/>
            <person name="Bancroft I."/>
            <person name="Baten A."/>
            <person name="Bloomfield J."/>
            <person name="Borpatragohain P."/>
            <person name="He Z."/>
            <person name="Irish N."/>
            <person name="Irwin J."/>
            <person name="Liu K."/>
            <person name="Mauleon R.P."/>
            <person name="Moore J."/>
            <person name="Morris R."/>
            <person name="Ostergaard L."/>
            <person name="Wang B."/>
            <person name="Wells R."/>
        </authorList>
    </citation>
    <scope>NUCLEOTIDE SEQUENCE [LARGE SCALE GENOMIC DNA]</scope>
    <source>
        <strain evidence="1">R-o-18</strain>
        <tissue evidence="1">Leaf</tissue>
    </source>
</reference>
<accession>A0ABQ7LXV4</accession>
<dbReference type="NCBIfam" id="TIGR01589">
    <property type="entry name" value="A_thal_3526"/>
    <property type="match status" value="1"/>
</dbReference>
<gene>
    <name evidence="1" type="primary">A06g500130.1_BraROA</name>
    <name evidence="1" type="ORF">IGI04_021350</name>
</gene>
<proteinExistence type="predicted"/>
<sequence>MWFRDKREKELRLCNIQRNDDAVTSQTPLLLLILAMPYVRLHHIINQLKVHCRIMECMRDYKSKEETVKHLLDQYRITHESTNTFWDRLDKDFKITSVYLTMKLLLHLFLLLRIIYEQAVTRSVKAEHQDAFQILLPSDVGKSEDISGGRVVIKISYFGFHVPTFMTSVMRHAV</sequence>
<dbReference type="EMBL" id="JADBGQ010000006">
    <property type="protein sequence ID" value="KAG5391387.1"/>
    <property type="molecule type" value="Genomic_DNA"/>
</dbReference>
<evidence type="ECO:0000313" key="2">
    <source>
        <dbReference type="Proteomes" id="UP000823674"/>
    </source>
</evidence>